<reference evidence="2 3" key="1">
    <citation type="journal article" date="2021" name="MBio">
        <title>Poor Competitiveness of Bradyrhizobium in Pigeon Pea Root Colonization in Indian Soils.</title>
        <authorList>
            <person name="Chalasani D."/>
            <person name="Basu A."/>
            <person name="Pullabhotla S.V.S.R.N."/>
            <person name="Jorrin B."/>
            <person name="Neal A.L."/>
            <person name="Poole P.S."/>
            <person name="Podile A.R."/>
            <person name="Tkacz A."/>
        </authorList>
    </citation>
    <scope>NUCLEOTIDE SEQUENCE [LARGE SCALE GENOMIC DNA]</scope>
    <source>
        <strain evidence="2 3">HU44</strain>
    </source>
</reference>
<name>A0ABS7HHG6_9HYPH</name>
<accession>A0ABS7HHG6</accession>
<dbReference type="Gene3D" id="1.20.120.520">
    <property type="entry name" value="nmb1532 protein domain like"/>
    <property type="match status" value="1"/>
</dbReference>
<evidence type="ECO:0000313" key="2">
    <source>
        <dbReference type="EMBL" id="MBW9065849.1"/>
    </source>
</evidence>
<evidence type="ECO:0000259" key="1">
    <source>
        <dbReference type="Pfam" id="PF01814"/>
    </source>
</evidence>
<dbReference type="Pfam" id="PF01814">
    <property type="entry name" value="Hemerythrin"/>
    <property type="match status" value="1"/>
</dbReference>
<gene>
    <name evidence="2" type="ORF">JNB71_21310</name>
</gene>
<keyword evidence="3" id="KW-1185">Reference proteome</keyword>
<dbReference type="Proteomes" id="UP000757604">
    <property type="component" value="Unassembled WGS sequence"/>
</dbReference>
<comment type="caution">
    <text evidence="2">The sequence shown here is derived from an EMBL/GenBank/DDBJ whole genome shotgun (WGS) entry which is preliminary data.</text>
</comment>
<dbReference type="EMBL" id="JAEUAO010000006">
    <property type="protein sequence ID" value="MBW9065849.1"/>
    <property type="molecule type" value="Genomic_DNA"/>
</dbReference>
<protein>
    <submittedName>
        <fullName evidence="2">Hemerythrin domain-containing protein</fullName>
    </submittedName>
</protein>
<organism evidence="2 3">
    <name type="scientific">Rhizobium herbae</name>
    <dbReference type="NCBI Taxonomy" id="508661"/>
    <lineage>
        <taxon>Bacteria</taxon>
        <taxon>Pseudomonadati</taxon>
        <taxon>Pseudomonadota</taxon>
        <taxon>Alphaproteobacteria</taxon>
        <taxon>Hyphomicrobiales</taxon>
        <taxon>Rhizobiaceae</taxon>
        <taxon>Rhizobium/Agrobacterium group</taxon>
        <taxon>Rhizobium</taxon>
    </lineage>
</organism>
<evidence type="ECO:0000313" key="3">
    <source>
        <dbReference type="Proteomes" id="UP000757604"/>
    </source>
</evidence>
<dbReference type="InterPro" id="IPR012312">
    <property type="entry name" value="Hemerythrin-like"/>
</dbReference>
<feature type="domain" description="Hemerythrin-like" evidence="1">
    <location>
        <begin position="5"/>
        <end position="138"/>
    </location>
</feature>
<proteinExistence type="predicted"/>
<sequence length="150" mass="16994">MFGPLQEMLLMHERKLTLCSTLEDIADSLPEQVERLTCLTVASALLPLLHHAHHLEETIIFPAYDALPDATKAAGTTQRLRIEHVEDECFADELTEILFKIGREGEVANAEMFGFMLRGFFEGTRRHIAFEREHIAPIVRAAFAKSPHEI</sequence>